<evidence type="ECO:0000313" key="2">
    <source>
        <dbReference type="Proteomes" id="UP000758155"/>
    </source>
</evidence>
<dbReference type="SUPFAM" id="SSF54001">
    <property type="entry name" value="Cysteine proteinases"/>
    <property type="match status" value="1"/>
</dbReference>
<organism evidence="1 2">
    <name type="scientific">Didymella heteroderae</name>
    <dbReference type="NCBI Taxonomy" id="1769908"/>
    <lineage>
        <taxon>Eukaryota</taxon>
        <taxon>Fungi</taxon>
        <taxon>Dikarya</taxon>
        <taxon>Ascomycota</taxon>
        <taxon>Pezizomycotina</taxon>
        <taxon>Dothideomycetes</taxon>
        <taxon>Pleosporomycetidae</taxon>
        <taxon>Pleosporales</taxon>
        <taxon>Pleosporineae</taxon>
        <taxon>Didymellaceae</taxon>
        <taxon>Didymella</taxon>
    </lineage>
</organism>
<dbReference type="Proteomes" id="UP000758155">
    <property type="component" value="Unassembled WGS sequence"/>
</dbReference>
<dbReference type="Gene3D" id="1.10.1740.90">
    <property type="match status" value="1"/>
</dbReference>
<keyword evidence="2" id="KW-1185">Reference proteome</keyword>
<evidence type="ECO:0000313" key="1">
    <source>
        <dbReference type="EMBL" id="KAF3037189.1"/>
    </source>
</evidence>
<sequence length="146" mass="16764">MLNTLSTLQLRWEHPGLLEEALRVVPLEQIYTEADEESPILQAEADSVGKKAAWGYQDCVIRALLRWFKRSFVAWVNYPTCNLCQSPTTLLGKGQVTQEEQDRGAREVVEMKRDEVDSEWRGGTAPLQQLHLYRMQTLTLFDVVGR</sequence>
<dbReference type="AlphaFoldDB" id="A0A9P4WNH4"/>
<protein>
    <submittedName>
        <fullName evidence="1">Peptide-N4-(N-acetyl-beta-glucosaminyl)asparagine amidase</fullName>
    </submittedName>
</protein>
<dbReference type="InterPro" id="IPR038765">
    <property type="entry name" value="Papain-like_cys_pep_sf"/>
</dbReference>
<dbReference type="OrthoDB" id="409136at2759"/>
<dbReference type="EMBL" id="SWKV01000044">
    <property type="protein sequence ID" value="KAF3037189.1"/>
    <property type="molecule type" value="Genomic_DNA"/>
</dbReference>
<proteinExistence type="predicted"/>
<reference evidence="1" key="1">
    <citation type="submission" date="2019-04" db="EMBL/GenBank/DDBJ databases">
        <title>Sequencing of skin fungus with MAO and IRED activity.</title>
        <authorList>
            <person name="Marsaioli A.J."/>
            <person name="Bonatto J.M.C."/>
            <person name="Reis Junior O."/>
        </authorList>
    </citation>
    <scope>NUCLEOTIDE SEQUENCE</scope>
    <source>
        <strain evidence="1">28M1</strain>
    </source>
</reference>
<gene>
    <name evidence="1" type="primary">PNG1_1</name>
    <name evidence="1" type="ORF">E8E12_002049</name>
</gene>
<comment type="caution">
    <text evidence="1">The sequence shown here is derived from an EMBL/GenBank/DDBJ whole genome shotgun (WGS) entry which is preliminary data.</text>
</comment>
<name>A0A9P4WNH4_9PLEO</name>
<accession>A0A9P4WNH4</accession>